<dbReference type="OrthoDB" id="270293at2759"/>
<evidence type="ECO:0000256" key="6">
    <source>
        <dbReference type="SAM" id="Phobius"/>
    </source>
</evidence>
<evidence type="ECO:0000313" key="10">
    <source>
        <dbReference type="Proteomes" id="UP000076842"/>
    </source>
</evidence>
<dbReference type="Pfam" id="PF03388">
    <property type="entry name" value="Lectin_leg-like"/>
    <property type="match status" value="1"/>
</dbReference>
<proteinExistence type="predicted"/>
<feature type="chain" id="PRO_5007859652" description="L-type lectin-like domain-containing protein" evidence="7">
    <location>
        <begin position="22"/>
        <end position="307"/>
    </location>
</feature>
<accession>A0A165IZ99</accession>
<dbReference type="PROSITE" id="PS51328">
    <property type="entry name" value="L_LECTIN_LIKE"/>
    <property type="match status" value="1"/>
</dbReference>
<evidence type="ECO:0000256" key="1">
    <source>
        <dbReference type="ARBA" id="ARBA00004479"/>
    </source>
</evidence>
<dbReference type="PANTHER" id="PTHR12223">
    <property type="entry name" value="VESICULAR MANNOSE-BINDING LECTIN"/>
    <property type="match status" value="1"/>
</dbReference>
<dbReference type="SUPFAM" id="SSF49899">
    <property type="entry name" value="Concanavalin A-like lectins/glucanases"/>
    <property type="match status" value="1"/>
</dbReference>
<evidence type="ECO:0000256" key="5">
    <source>
        <dbReference type="ARBA" id="ARBA00023136"/>
    </source>
</evidence>
<sequence>MYSCYLALVLLSALSLPGVFAATNDTHTVPIRTHSLYAPYVDQDLQNRWFDFGADAIVNTNKHIRLTQDRPHQMGWLWSRLPLSSDNFELEIAFSVDGQHAHLFGDGMAFWLTSTRAQPGPVFGSIDKFEGLGIMIDTFPNAKHPYSFPRIVGMLGDGKTAYDSINDGASNEAGACSAAVRGAEVTTKMRITYVKNDYLKVALHYKTWDEWTPCFTIPNVALPPRPYLGFSALTGDVSDAHDIVSIQANSFVVQTPYNASRRHATSKQKAKKGWGSLLFKMTLFCLACLGAFIGYRMYKEKVASKRF</sequence>
<gene>
    <name evidence="9" type="ORF">CALCODRAFT_491563</name>
</gene>
<dbReference type="FunFam" id="2.60.120.200:FF:000095">
    <property type="entry name" value="Lectin family integral membrane protein"/>
    <property type="match status" value="1"/>
</dbReference>
<dbReference type="Gene3D" id="2.60.120.200">
    <property type="match status" value="1"/>
</dbReference>
<feature type="domain" description="L-type lectin-like" evidence="8">
    <location>
        <begin position="28"/>
        <end position="251"/>
    </location>
</feature>
<evidence type="ECO:0000256" key="4">
    <source>
        <dbReference type="ARBA" id="ARBA00022989"/>
    </source>
</evidence>
<dbReference type="EMBL" id="KV423925">
    <property type="protein sequence ID" value="KZT61164.1"/>
    <property type="molecule type" value="Genomic_DNA"/>
</dbReference>
<dbReference type="STRING" id="1353952.A0A165IZ99"/>
<evidence type="ECO:0000313" key="9">
    <source>
        <dbReference type="EMBL" id="KZT61164.1"/>
    </source>
</evidence>
<dbReference type="InParanoid" id="A0A165IZ99"/>
<dbReference type="FunCoup" id="A0A165IZ99">
    <property type="interactions" value="284"/>
</dbReference>
<dbReference type="CDD" id="cd07308">
    <property type="entry name" value="lectin_leg-like"/>
    <property type="match status" value="1"/>
</dbReference>
<keyword evidence="2 6" id="KW-0812">Transmembrane</keyword>
<evidence type="ECO:0000256" key="2">
    <source>
        <dbReference type="ARBA" id="ARBA00022692"/>
    </source>
</evidence>
<keyword evidence="3 7" id="KW-0732">Signal</keyword>
<organism evidence="9 10">
    <name type="scientific">Calocera cornea HHB12733</name>
    <dbReference type="NCBI Taxonomy" id="1353952"/>
    <lineage>
        <taxon>Eukaryota</taxon>
        <taxon>Fungi</taxon>
        <taxon>Dikarya</taxon>
        <taxon>Basidiomycota</taxon>
        <taxon>Agaricomycotina</taxon>
        <taxon>Dacrymycetes</taxon>
        <taxon>Dacrymycetales</taxon>
        <taxon>Dacrymycetaceae</taxon>
        <taxon>Calocera</taxon>
    </lineage>
</organism>
<reference evidence="9 10" key="1">
    <citation type="journal article" date="2016" name="Mol. Biol. Evol.">
        <title>Comparative Genomics of Early-Diverging Mushroom-Forming Fungi Provides Insights into the Origins of Lignocellulose Decay Capabilities.</title>
        <authorList>
            <person name="Nagy L.G."/>
            <person name="Riley R."/>
            <person name="Tritt A."/>
            <person name="Adam C."/>
            <person name="Daum C."/>
            <person name="Floudas D."/>
            <person name="Sun H."/>
            <person name="Yadav J.S."/>
            <person name="Pangilinan J."/>
            <person name="Larsson K.H."/>
            <person name="Matsuura K."/>
            <person name="Barry K."/>
            <person name="Labutti K."/>
            <person name="Kuo R."/>
            <person name="Ohm R.A."/>
            <person name="Bhattacharya S.S."/>
            <person name="Shirouzu T."/>
            <person name="Yoshinaga Y."/>
            <person name="Martin F.M."/>
            <person name="Grigoriev I.V."/>
            <person name="Hibbett D.S."/>
        </authorList>
    </citation>
    <scope>NUCLEOTIDE SEQUENCE [LARGE SCALE GENOMIC DNA]</scope>
    <source>
        <strain evidence="9 10">HHB12733</strain>
    </source>
</reference>
<comment type="subcellular location">
    <subcellularLocation>
        <location evidence="1">Membrane</location>
        <topology evidence="1">Single-pass type I membrane protein</topology>
    </subcellularLocation>
</comment>
<dbReference type="GO" id="GO:0030134">
    <property type="term" value="C:COPII-coated ER to Golgi transport vesicle"/>
    <property type="evidence" value="ECO:0007669"/>
    <property type="project" value="TreeGrafter"/>
</dbReference>
<protein>
    <recommendedName>
        <fullName evidence="8">L-type lectin-like domain-containing protein</fullName>
    </recommendedName>
</protein>
<dbReference type="GO" id="GO:0006888">
    <property type="term" value="P:endoplasmic reticulum to Golgi vesicle-mediated transport"/>
    <property type="evidence" value="ECO:0007669"/>
    <property type="project" value="TreeGrafter"/>
</dbReference>
<feature type="signal peptide" evidence="7">
    <location>
        <begin position="1"/>
        <end position="21"/>
    </location>
</feature>
<dbReference type="PANTHER" id="PTHR12223:SF45">
    <property type="entry name" value="RE50040P"/>
    <property type="match status" value="1"/>
</dbReference>
<dbReference type="GO" id="GO:0005789">
    <property type="term" value="C:endoplasmic reticulum membrane"/>
    <property type="evidence" value="ECO:0007669"/>
    <property type="project" value="TreeGrafter"/>
</dbReference>
<keyword evidence="4 6" id="KW-1133">Transmembrane helix</keyword>
<evidence type="ECO:0000256" key="3">
    <source>
        <dbReference type="ARBA" id="ARBA00022729"/>
    </source>
</evidence>
<dbReference type="Proteomes" id="UP000076842">
    <property type="component" value="Unassembled WGS sequence"/>
</dbReference>
<dbReference type="InterPro" id="IPR013320">
    <property type="entry name" value="ConA-like_dom_sf"/>
</dbReference>
<evidence type="ECO:0000259" key="8">
    <source>
        <dbReference type="PROSITE" id="PS51328"/>
    </source>
</evidence>
<name>A0A165IZ99_9BASI</name>
<keyword evidence="5 6" id="KW-0472">Membrane</keyword>
<evidence type="ECO:0000256" key="7">
    <source>
        <dbReference type="SAM" id="SignalP"/>
    </source>
</evidence>
<dbReference type="GO" id="GO:0000139">
    <property type="term" value="C:Golgi membrane"/>
    <property type="evidence" value="ECO:0007669"/>
    <property type="project" value="TreeGrafter"/>
</dbReference>
<keyword evidence="10" id="KW-1185">Reference proteome</keyword>
<dbReference type="InterPro" id="IPR005052">
    <property type="entry name" value="Lectin_leg"/>
</dbReference>
<dbReference type="GO" id="GO:0005537">
    <property type="term" value="F:D-mannose binding"/>
    <property type="evidence" value="ECO:0007669"/>
    <property type="project" value="TreeGrafter"/>
</dbReference>
<dbReference type="AlphaFoldDB" id="A0A165IZ99"/>
<dbReference type="InterPro" id="IPR051136">
    <property type="entry name" value="Intracellular_Lectin-GPT"/>
</dbReference>
<dbReference type="GO" id="GO:0005793">
    <property type="term" value="C:endoplasmic reticulum-Golgi intermediate compartment"/>
    <property type="evidence" value="ECO:0007669"/>
    <property type="project" value="TreeGrafter"/>
</dbReference>
<feature type="transmembrane region" description="Helical" evidence="6">
    <location>
        <begin position="277"/>
        <end position="298"/>
    </location>
</feature>